<name>A0A9P6L3K6_9AGAM</name>
<evidence type="ECO:0000313" key="5">
    <source>
        <dbReference type="Proteomes" id="UP000736335"/>
    </source>
</evidence>
<keyword evidence="2" id="KW-0472">Membrane</keyword>
<gene>
    <name evidence="4" type="ORF">BJ322DRAFT_1101258</name>
</gene>
<evidence type="ECO:0000313" key="4">
    <source>
        <dbReference type="EMBL" id="KAF9781237.1"/>
    </source>
</evidence>
<feature type="compositionally biased region" description="Acidic residues" evidence="1">
    <location>
        <begin position="367"/>
        <end position="378"/>
    </location>
</feature>
<keyword evidence="2" id="KW-0812">Transmembrane</keyword>
<feature type="domain" description="DUF7587" evidence="3">
    <location>
        <begin position="32"/>
        <end position="190"/>
    </location>
</feature>
<dbReference type="OrthoDB" id="3359845at2759"/>
<dbReference type="Proteomes" id="UP000736335">
    <property type="component" value="Unassembled WGS sequence"/>
</dbReference>
<reference evidence="4" key="2">
    <citation type="submission" date="2020-11" db="EMBL/GenBank/DDBJ databases">
        <authorList>
            <consortium name="DOE Joint Genome Institute"/>
            <person name="Kuo A."/>
            <person name="Miyauchi S."/>
            <person name="Kiss E."/>
            <person name="Drula E."/>
            <person name="Kohler A."/>
            <person name="Sanchez-Garcia M."/>
            <person name="Andreopoulos B."/>
            <person name="Barry K.W."/>
            <person name="Bonito G."/>
            <person name="Buee M."/>
            <person name="Carver A."/>
            <person name="Chen C."/>
            <person name="Cichocki N."/>
            <person name="Clum A."/>
            <person name="Culley D."/>
            <person name="Crous P.W."/>
            <person name="Fauchery L."/>
            <person name="Girlanda M."/>
            <person name="Hayes R."/>
            <person name="Keri Z."/>
            <person name="Labutti K."/>
            <person name="Lipzen A."/>
            <person name="Lombard V."/>
            <person name="Magnuson J."/>
            <person name="Maillard F."/>
            <person name="Morin E."/>
            <person name="Murat C."/>
            <person name="Nolan M."/>
            <person name="Ohm R."/>
            <person name="Pangilinan J."/>
            <person name="Pereira M."/>
            <person name="Perotto S."/>
            <person name="Peter M."/>
            <person name="Riley R."/>
            <person name="Sitrit Y."/>
            <person name="Stielow B."/>
            <person name="Szollosi G."/>
            <person name="Zifcakova L."/>
            <person name="Stursova M."/>
            <person name="Spatafora J.W."/>
            <person name="Tedersoo L."/>
            <person name="Vaario L.-M."/>
            <person name="Yamada A."/>
            <person name="Yan M."/>
            <person name="Wang P."/>
            <person name="Xu J."/>
            <person name="Bruns T."/>
            <person name="Baldrian P."/>
            <person name="Vilgalys R."/>
            <person name="Henrissat B."/>
            <person name="Grigoriev I.V."/>
            <person name="Hibbett D."/>
            <person name="Nagy L.G."/>
            <person name="Martin F.M."/>
        </authorList>
    </citation>
    <scope>NUCLEOTIDE SEQUENCE</scope>
    <source>
        <strain evidence="4">UH-Tt-Lm1</strain>
    </source>
</reference>
<dbReference type="EMBL" id="WIUZ02000014">
    <property type="protein sequence ID" value="KAF9781237.1"/>
    <property type="molecule type" value="Genomic_DNA"/>
</dbReference>
<keyword evidence="2" id="KW-1133">Transmembrane helix</keyword>
<organism evidence="4 5">
    <name type="scientific">Thelephora terrestris</name>
    <dbReference type="NCBI Taxonomy" id="56493"/>
    <lineage>
        <taxon>Eukaryota</taxon>
        <taxon>Fungi</taxon>
        <taxon>Dikarya</taxon>
        <taxon>Basidiomycota</taxon>
        <taxon>Agaricomycotina</taxon>
        <taxon>Agaricomycetes</taxon>
        <taxon>Thelephorales</taxon>
        <taxon>Thelephoraceae</taxon>
        <taxon>Thelephora</taxon>
    </lineage>
</organism>
<evidence type="ECO:0000256" key="2">
    <source>
        <dbReference type="SAM" id="Phobius"/>
    </source>
</evidence>
<comment type="caution">
    <text evidence="4">The sequence shown here is derived from an EMBL/GenBank/DDBJ whole genome shotgun (WGS) entry which is preliminary data.</text>
</comment>
<protein>
    <recommendedName>
        <fullName evidence="3">DUF7587 domain-containing protein</fullName>
    </recommendedName>
</protein>
<evidence type="ECO:0000256" key="1">
    <source>
        <dbReference type="SAM" id="MobiDB-lite"/>
    </source>
</evidence>
<feature type="transmembrane region" description="Helical" evidence="2">
    <location>
        <begin position="404"/>
        <end position="422"/>
    </location>
</feature>
<dbReference type="Pfam" id="PF24494">
    <property type="entry name" value="DUF7587"/>
    <property type="match status" value="1"/>
</dbReference>
<reference evidence="4" key="1">
    <citation type="journal article" date="2020" name="Nat. Commun.">
        <title>Large-scale genome sequencing of mycorrhizal fungi provides insights into the early evolution of symbiotic traits.</title>
        <authorList>
            <person name="Miyauchi S."/>
            <person name="Kiss E."/>
            <person name="Kuo A."/>
            <person name="Drula E."/>
            <person name="Kohler A."/>
            <person name="Sanchez-Garcia M."/>
            <person name="Morin E."/>
            <person name="Andreopoulos B."/>
            <person name="Barry K.W."/>
            <person name="Bonito G."/>
            <person name="Buee M."/>
            <person name="Carver A."/>
            <person name="Chen C."/>
            <person name="Cichocki N."/>
            <person name="Clum A."/>
            <person name="Culley D."/>
            <person name="Crous P.W."/>
            <person name="Fauchery L."/>
            <person name="Girlanda M."/>
            <person name="Hayes R.D."/>
            <person name="Keri Z."/>
            <person name="LaButti K."/>
            <person name="Lipzen A."/>
            <person name="Lombard V."/>
            <person name="Magnuson J."/>
            <person name="Maillard F."/>
            <person name="Murat C."/>
            <person name="Nolan M."/>
            <person name="Ohm R.A."/>
            <person name="Pangilinan J."/>
            <person name="Pereira M.F."/>
            <person name="Perotto S."/>
            <person name="Peter M."/>
            <person name="Pfister S."/>
            <person name="Riley R."/>
            <person name="Sitrit Y."/>
            <person name="Stielow J.B."/>
            <person name="Szollosi G."/>
            <person name="Zifcakova L."/>
            <person name="Stursova M."/>
            <person name="Spatafora J.W."/>
            <person name="Tedersoo L."/>
            <person name="Vaario L.M."/>
            <person name="Yamada A."/>
            <person name="Yan M."/>
            <person name="Wang P."/>
            <person name="Xu J."/>
            <person name="Bruns T."/>
            <person name="Baldrian P."/>
            <person name="Vilgalys R."/>
            <person name="Dunand C."/>
            <person name="Henrissat B."/>
            <person name="Grigoriev I.V."/>
            <person name="Hibbett D."/>
            <person name="Nagy L.G."/>
            <person name="Martin F.M."/>
        </authorList>
    </citation>
    <scope>NUCLEOTIDE SEQUENCE</scope>
    <source>
        <strain evidence="4">UH-Tt-Lm1</strain>
    </source>
</reference>
<keyword evidence="5" id="KW-1185">Reference proteome</keyword>
<dbReference type="AlphaFoldDB" id="A0A9P6L3K6"/>
<proteinExistence type="predicted"/>
<dbReference type="InterPro" id="IPR056009">
    <property type="entry name" value="DUF7587"/>
</dbReference>
<accession>A0A9P6L3K6</accession>
<sequence length="433" mass="49231">MTQATSPTSPSDSSLPQYGFGAEVAFDALIDTNPFLFRVYTPKHPTPTPTSTCDDSDAPFFLAKRFENDPLAPLSKASPAAYADVSQHMDWTTKSTSPFVSSSFSFAWALWEAVRRYHGNMKHDVEIAVIDARLVADSAVTAVELLRKSKSKERHVDHWKWYRFALESQSVLVHHSIPRKAVYSSIPLLKLLEKLPSYLTTFETEKSSPFERLSWDYTQRKQSFELFCKDAAERFLKMPNEKRLRDTTTSAVRLSLAFLRPWLHRISFDDVNSAETALTSLAIVVGRWPGQLWVRDHSEVSELCKAMVEIVLEEIRESRKTQKTADAEKMQGIVDQIRRLSVECEKETSRRRLLEAVTASPVFSAPVDEDEEAGEEAETAVTHPSPSYEFSKAYQQALIGRVTASTWFTGFIFGSFFTLCILSHRRRELLYCT</sequence>
<evidence type="ECO:0000259" key="3">
    <source>
        <dbReference type="Pfam" id="PF24494"/>
    </source>
</evidence>
<feature type="region of interest" description="Disordered" evidence="1">
    <location>
        <begin position="365"/>
        <end position="384"/>
    </location>
</feature>